<dbReference type="Gene3D" id="3.30.40.10">
    <property type="entry name" value="Zinc/RING finger domain, C3HC4 (zinc finger)"/>
    <property type="match status" value="1"/>
</dbReference>
<protein>
    <submittedName>
        <fullName evidence="7">RING-type domain-containing protein</fullName>
    </submittedName>
</protein>
<evidence type="ECO:0000256" key="2">
    <source>
        <dbReference type="ARBA" id="ARBA00022833"/>
    </source>
</evidence>
<dbReference type="SUPFAM" id="SSF57850">
    <property type="entry name" value="RING/U-box"/>
    <property type="match status" value="1"/>
</dbReference>
<proteinExistence type="predicted"/>
<dbReference type="GO" id="GO:0061630">
    <property type="term" value="F:ubiquitin protein ligase activity"/>
    <property type="evidence" value="ECO:0007669"/>
    <property type="project" value="TreeGrafter"/>
</dbReference>
<feature type="domain" description="RING-type" evidence="4">
    <location>
        <begin position="5"/>
        <end position="56"/>
    </location>
</feature>
<organism evidence="7">
    <name type="scientific">Soboliphyme baturini</name>
    <dbReference type="NCBI Taxonomy" id="241478"/>
    <lineage>
        <taxon>Eukaryota</taxon>
        <taxon>Metazoa</taxon>
        <taxon>Ecdysozoa</taxon>
        <taxon>Nematoda</taxon>
        <taxon>Enoplea</taxon>
        <taxon>Dorylaimia</taxon>
        <taxon>Dioctophymatida</taxon>
        <taxon>Dioctophymatoidea</taxon>
        <taxon>Soboliphymatidae</taxon>
        <taxon>Soboliphyme</taxon>
    </lineage>
</organism>
<dbReference type="GO" id="GO:0008270">
    <property type="term" value="F:zinc ion binding"/>
    <property type="evidence" value="ECO:0007669"/>
    <property type="project" value="UniProtKB-KW"/>
</dbReference>
<dbReference type="GO" id="GO:0005886">
    <property type="term" value="C:plasma membrane"/>
    <property type="evidence" value="ECO:0007669"/>
    <property type="project" value="TreeGrafter"/>
</dbReference>
<sequence length="253" mass="28815">MDEMCPICLKQTLTVSPAIRLSCGHVVHYKCCTSSLEQRWRGPRISFGFIFCPICHAAFDHPLLKNLLKPLLRLKDDLEERALKQLEYDDSIDRSEITTPGGKYYNRPANFAVDKYVYFQCHNCFKPYFVGDAVCQLLESLNSMHDFDPEECLCGGCSNVIGASRCIQHGTDCLQYKCRFCCSMAAYFFDGSIHCCISCREIVYALVKLKPGDLRQCPTDSRNRIIPFCPLQIPHSPSGVEFCFRCSDCNYCL</sequence>
<dbReference type="WBParaSite" id="SBAD_0001082301-mRNA-1">
    <property type="protein sequence ID" value="SBAD_0001082301-mRNA-1"/>
    <property type="gene ID" value="SBAD_0001082301"/>
</dbReference>
<evidence type="ECO:0000256" key="3">
    <source>
        <dbReference type="PROSITE-ProRule" id="PRU00175"/>
    </source>
</evidence>
<dbReference type="PANTHER" id="PTHR45943:SF1">
    <property type="entry name" value="E3 UBIQUITIN-PROTEIN LIGASE MYCBP2"/>
    <property type="match status" value="1"/>
</dbReference>
<keyword evidence="1 3" id="KW-0863">Zinc-finger</keyword>
<evidence type="ECO:0000313" key="5">
    <source>
        <dbReference type="EMBL" id="VDP31981.1"/>
    </source>
</evidence>
<evidence type="ECO:0000256" key="1">
    <source>
        <dbReference type="ARBA" id="ARBA00022771"/>
    </source>
</evidence>
<reference evidence="5 6" key="2">
    <citation type="submission" date="2018-11" db="EMBL/GenBank/DDBJ databases">
        <authorList>
            <consortium name="Pathogen Informatics"/>
        </authorList>
    </citation>
    <scope>NUCLEOTIDE SEQUENCE [LARGE SCALE GENOMIC DNA]</scope>
</reference>
<gene>
    <name evidence="5" type="ORF">SBAD_LOCUS10457</name>
</gene>
<evidence type="ECO:0000313" key="7">
    <source>
        <dbReference type="WBParaSite" id="SBAD_0001082301-mRNA-1"/>
    </source>
</evidence>
<dbReference type="AlphaFoldDB" id="A0A183J3K9"/>
<dbReference type="OrthoDB" id="5807770at2759"/>
<dbReference type="InterPro" id="IPR013083">
    <property type="entry name" value="Znf_RING/FYVE/PHD"/>
</dbReference>
<reference evidence="7" key="1">
    <citation type="submission" date="2016-06" db="UniProtKB">
        <authorList>
            <consortium name="WormBaseParasite"/>
        </authorList>
    </citation>
    <scope>IDENTIFICATION</scope>
</reference>
<accession>A0A183J3K9</accession>
<evidence type="ECO:0000313" key="6">
    <source>
        <dbReference type="Proteomes" id="UP000270296"/>
    </source>
</evidence>
<dbReference type="GO" id="GO:0005634">
    <property type="term" value="C:nucleus"/>
    <property type="evidence" value="ECO:0007669"/>
    <property type="project" value="TreeGrafter"/>
</dbReference>
<dbReference type="Proteomes" id="UP000270296">
    <property type="component" value="Unassembled WGS sequence"/>
</dbReference>
<dbReference type="PANTHER" id="PTHR45943">
    <property type="entry name" value="E3 UBIQUITIN-PROTEIN LIGASE MYCBP2"/>
    <property type="match status" value="1"/>
</dbReference>
<dbReference type="SMART" id="SM00184">
    <property type="entry name" value="RING"/>
    <property type="match status" value="1"/>
</dbReference>
<keyword evidence="6" id="KW-1185">Reference proteome</keyword>
<evidence type="ECO:0000259" key="4">
    <source>
        <dbReference type="PROSITE" id="PS50089"/>
    </source>
</evidence>
<name>A0A183J3K9_9BILA</name>
<dbReference type="PROSITE" id="PS50089">
    <property type="entry name" value="ZF_RING_2"/>
    <property type="match status" value="1"/>
</dbReference>
<dbReference type="EMBL" id="UZAM01014102">
    <property type="protein sequence ID" value="VDP31981.1"/>
    <property type="molecule type" value="Genomic_DNA"/>
</dbReference>
<keyword evidence="2" id="KW-0862">Zinc</keyword>
<dbReference type="InterPro" id="IPR001841">
    <property type="entry name" value="Znf_RING"/>
</dbReference>
<keyword evidence="1 3" id="KW-0479">Metal-binding</keyword>